<name>A0ABW4BJY6_9LACO</name>
<evidence type="ECO:0000313" key="2">
    <source>
        <dbReference type="Proteomes" id="UP001597199"/>
    </source>
</evidence>
<evidence type="ECO:0008006" key="3">
    <source>
        <dbReference type="Google" id="ProtNLM"/>
    </source>
</evidence>
<reference evidence="2" key="1">
    <citation type="journal article" date="2019" name="Int. J. Syst. Evol. Microbiol.">
        <title>The Global Catalogue of Microorganisms (GCM) 10K type strain sequencing project: providing services to taxonomists for standard genome sequencing and annotation.</title>
        <authorList>
            <consortium name="The Broad Institute Genomics Platform"/>
            <consortium name="The Broad Institute Genome Sequencing Center for Infectious Disease"/>
            <person name="Wu L."/>
            <person name="Ma J."/>
        </authorList>
    </citation>
    <scope>NUCLEOTIDE SEQUENCE [LARGE SCALE GENOMIC DNA]</scope>
    <source>
        <strain evidence="2">CCM 9110</strain>
    </source>
</reference>
<keyword evidence="2" id="KW-1185">Reference proteome</keyword>
<proteinExistence type="predicted"/>
<dbReference type="Pfam" id="PF17362">
    <property type="entry name" value="pXO2-34"/>
    <property type="match status" value="1"/>
</dbReference>
<evidence type="ECO:0000313" key="1">
    <source>
        <dbReference type="EMBL" id="MFD1400243.1"/>
    </source>
</evidence>
<comment type="caution">
    <text evidence="1">The sequence shown here is derived from an EMBL/GenBank/DDBJ whole genome shotgun (WGS) entry which is preliminary data.</text>
</comment>
<accession>A0ABW4BJY6</accession>
<gene>
    <name evidence="1" type="ORF">ACFQ41_13195</name>
</gene>
<dbReference type="InterPro" id="IPR020270">
    <property type="entry name" value="Plasmid_pXO2-34"/>
</dbReference>
<dbReference type="Proteomes" id="UP001597199">
    <property type="component" value="Unassembled WGS sequence"/>
</dbReference>
<sequence length="80" mass="9351">MGRYVAIEDLVHSAAAIRTWDHRYFINLGDGRLYDRFQGQHVLLERIYPSIRTVYNSQHRAIAHRKHPRDKLTTIPPGAI</sequence>
<organism evidence="1 2">
    <name type="scientific">Lacticaseibacillus suilingensis</name>
    <dbReference type="NCBI Taxonomy" id="2799577"/>
    <lineage>
        <taxon>Bacteria</taxon>
        <taxon>Bacillati</taxon>
        <taxon>Bacillota</taxon>
        <taxon>Bacilli</taxon>
        <taxon>Lactobacillales</taxon>
        <taxon>Lactobacillaceae</taxon>
        <taxon>Lacticaseibacillus</taxon>
    </lineage>
</organism>
<dbReference type="RefSeq" id="WP_203664196.1">
    <property type="nucleotide sequence ID" value="NZ_BOLV01000031.1"/>
</dbReference>
<protein>
    <recommendedName>
        <fullName evidence="3">KTSC domain-containing protein</fullName>
    </recommendedName>
</protein>
<dbReference type="EMBL" id="JBHTOA010000062">
    <property type="protein sequence ID" value="MFD1400243.1"/>
    <property type="molecule type" value="Genomic_DNA"/>
</dbReference>